<dbReference type="SMART" id="SM00530">
    <property type="entry name" value="HTH_XRE"/>
    <property type="match status" value="1"/>
</dbReference>
<dbReference type="Pfam" id="PF17765">
    <property type="entry name" value="MLTR_LBD"/>
    <property type="match status" value="1"/>
</dbReference>
<evidence type="ECO:0000256" key="1">
    <source>
        <dbReference type="SAM" id="MobiDB-lite"/>
    </source>
</evidence>
<dbReference type="Proteomes" id="UP000516444">
    <property type="component" value="Chromosome"/>
</dbReference>
<dbReference type="CDD" id="cd00093">
    <property type="entry name" value="HTH_XRE"/>
    <property type="match status" value="1"/>
</dbReference>
<feature type="domain" description="HTH cro/C1-type" evidence="2">
    <location>
        <begin position="68"/>
        <end position="122"/>
    </location>
</feature>
<keyword evidence="4" id="KW-1185">Reference proteome</keyword>
<dbReference type="SUPFAM" id="SSF47413">
    <property type="entry name" value="lambda repressor-like DNA-binding domains"/>
    <property type="match status" value="1"/>
</dbReference>
<dbReference type="Pfam" id="PF13560">
    <property type="entry name" value="HTH_31"/>
    <property type="match status" value="1"/>
</dbReference>
<evidence type="ECO:0000259" key="2">
    <source>
        <dbReference type="PROSITE" id="PS50943"/>
    </source>
</evidence>
<dbReference type="PANTHER" id="PTHR35010">
    <property type="entry name" value="BLL4672 PROTEIN-RELATED"/>
    <property type="match status" value="1"/>
</dbReference>
<dbReference type="GO" id="GO:0003677">
    <property type="term" value="F:DNA binding"/>
    <property type="evidence" value="ECO:0007669"/>
    <property type="project" value="InterPro"/>
</dbReference>
<dbReference type="Gene3D" id="3.30.450.180">
    <property type="match status" value="1"/>
</dbReference>
<dbReference type="EMBL" id="AP023440">
    <property type="protein sequence ID" value="BCL30966.1"/>
    <property type="molecule type" value="Genomic_DNA"/>
</dbReference>
<dbReference type="InterPro" id="IPR041413">
    <property type="entry name" value="MLTR_LBD"/>
</dbReference>
<dbReference type="AlphaFoldDB" id="A0A7G1PAY5"/>
<dbReference type="KEGG" id="sgm:GCM10017557_58250"/>
<organism evidence="3 4">
    <name type="scientific">Streptomyces aurantiacus</name>
    <dbReference type="NCBI Taxonomy" id="47760"/>
    <lineage>
        <taxon>Bacteria</taxon>
        <taxon>Bacillati</taxon>
        <taxon>Actinomycetota</taxon>
        <taxon>Actinomycetes</taxon>
        <taxon>Kitasatosporales</taxon>
        <taxon>Streptomycetaceae</taxon>
        <taxon>Streptomyces</taxon>
        <taxon>Streptomyces aurantiacus group</taxon>
    </lineage>
</organism>
<reference evidence="3 4" key="1">
    <citation type="journal article" date="2014" name="Int. J. Syst. Evol. Microbiol.">
        <title>Complete genome sequence of Corynebacterium casei LMG S-19264T (=DSM 44701T), isolated from a smear-ripened cheese.</title>
        <authorList>
            <consortium name="US DOE Joint Genome Institute (JGI-PGF)"/>
            <person name="Walter F."/>
            <person name="Albersmeier A."/>
            <person name="Kalinowski J."/>
            <person name="Ruckert C."/>
        </authorList>
    </citation>
    <scope>NUCLEOTIDE SEQUENCE [LARGE SCALE GENOMIC DNA]</scope>
    <source>
        <strain evidence="3 4">JCM 4677</strain>
    </source>
</reference>
<evidence type="ECO:0000313" key="4">
    <source>
        <dbReference type="Proteomes" id="UP000516444"/>
    </source>
</evidence>
<dbReference type="InterPro" id="IPR010982">
    <property type="entry name" value="Lambda_DNA-bd_dom_sf"/>
</dbReference>
<protein>
    <submittedName>
        <fullName evidence="3">Transcriptional regulator</fullName>
    </submittedName>
</protein>
<name>A0A7G1PAY5_9ACTN</name>
<feature type="region of interest" description="Disordered" evidence="1">
    <location>
        <begin position="1"/>
        <end position="27"/>
    </location>
</feature>
<proteinExistence type="predicted"/>
<dbReference type="PROSITE" id="PS50943">
    <property type="entry name" value="HTH_CROC1"/>
    <property type="match status" value="1"/>
</dbReference>
<accession>A0A7G1PAY5</accession>
<dbReference type="Gene3D" id="1.10.260.40">
    <property type="entry name" value="lambda repressor-like DNA-binding domains"/>
    <property type="match status" value="1"/>
</dbReference>
<gene>
    <name evidence="3" type="ORF">GCM10017557_58250</name>
</gene>
<dbReference type="PANTHER" id="PTHR35010:SF2">
    <property type="entry name" value="BLL4672 PROTEIN"/>
    <property type="match status" value="1"/>
</dbReference>
<sequence>MCPHQAGPGIPAEEQSAEPRTTSPWLGRVPLCHPGRVSRAELADFLRRRREALHPDQLAATAVHPPGRRARRTPGLRREEVAALAGVSNSYYERLEQARAPHPSPQVLAALAGALQLTAAERDYLARVAGQTPRGTDADRPPVPADIRQFLDRLGPIPAYLADERLDILAWNSAAAELITDFGLLSGEERNVVRLAIRLNGTLCSAPAGGDDEFARQSAAQLRAAAVHGPADRFLGELVNEFAAHSAAFAAGWRDHDVRPIPTLRKHLRHPELGDLDLDCQTLLLPGTDLRLVMYTAQPGSSSAAALARLGTHGA</sequence>
<evidence type="ECO:0000313" key="3">
    <source>
        <dbReference type="EMBL" id="BCL30966.1"/>
    </source>
</evidence>
<dbReference type="InterPro" id="IPR001387">
    <property type="entry name" value="Cro/C1-type_HTH"/>
</dbReference>